<dbReference type="Proteomes" id="UP000617628">
    <property type="component" value="Unassembled WGS sequence"/>
</dbReference>
<gene>
    <name evidence="1" type="ORF">JIN87_20090</name>
</gene>
<proteinExistence type="predicted"/>
<name>A0A934RYR6_9BACT</name>
<organism evidence="1 2">
    <name type="scientific">Pelagicoccus mobilis</name>
    <dbReference type="NCBI Taxonomy" id="415221"/>
    <lineage>
        <taxon>Bacteria</taxon>
        <taxon>Pseudomonadati</taxon>
        <taxon>Verrucomicrobiota</taxon>
        <taxon>Opitutia</taxon>
        <taxon>Puniceicoccales</taxon>
        <taxon>Pelagicoccaceae</taxon>
        <taxon>Pelagicoccus</taxon>
    </lineage>
</organism>
<protein>
    <submittedName>
        <fullName evidence="1">Uncharacterized protein</fullName>
    </submittedName>
</protein>
<dbReference type="AlphaFoldDB" id="A0A934RYR6"/>
<evidence type="ECO:0000313" key="1">
    <source>
        <dbReference type="EMBL" id="MBK1879197.1"/>
    </source>
</evidence>
<reference evidence="1" key="1">
    <citation type="submission" date="2021-01" db="EMBL/GenBank/DDBJ databases">
        <title>Modified the classification status of verrucomicrobia.</title>
        <authorList>
            <person name="Feng X."/>
        </authorList>
    </citation>
    <scope>NUCLEOTIDE SEQUENCE</scope>
    <source>
        <strain evidence="1">KCTC 13126</strain>
    </source>
</reference>
<comment type="caution">
    <text evidence="1">The sequence shown here is derived from an EMBL/GenBank/DDBJ whole genome shotgun (WGS) entry which is preliminary data.</text>
</comment>
<dbReference type="Gene3D" id="3.30.160.100">
    <property type="entry name" value="Ribosome hibernation promotion factor-like"/>
    <property type="match status" value="1"/>
</dbReference>
<dbReference type="InterPro" id="IPR036567">
    <property type="entry name" value="RHF-like"/>
</dbReference>
<sequence>MHVQTIDGRLPIQVETVNLKLRNHFKEALLGKACRLFRRHSQLLGVKLRVRREETGTSPSRYLATVQLVLPGYDRIVVKKGERLPNLLSETLEVAGRQLRRRARALRAKKRS</sequence>
<dbReference type="RefSeq" id="WP_200357410.1">
    <property type="nucleotide sequence ID" value="NZ_JAENIL010000043.1"/>
</dbReference>
<dbReference type="SUPFAM" id="SSF69754">
    <property type="entry name" value="Ribosome binding protein Y (YfiA homologue)"/>
    <property type="match status" value="1"/>
</dbReference>
<evidence type="ECO:0000313" key="2">
    <source>
        <dbReference type="Proteomes" id="UP000617628"/>
    </source>
</evidence>
<dbReference type="EMBL" id="JAENIL010000043">
    <property type="protein sequence ID" value="MBK1879197.1"/>
    <property type="molecule type" value="Genomic_DNA"/>
</dbReference>
<keyword evidence="2" id="KW-1185">Reference proteome</keyword>
<accession>A0A934RYR6</accession>